<proteinExistence type="predicted"/>
<evidence type="ECO:0000313" key="5">
    <source>
        <dbReference type="EMBL" id="MCH6164422.1"/>
    </source>
</evidence>
<comment type="caution">
    <text evidence="5">The sequence shown here is derived from an EMBL/GenBank/DDBJ whole genome shotgun (WGS) entry which is preliminary data.</text>
</comment>
<dbReference type="PROSITE" id="PS51464">
    <property type="entry name" value="SIS"/>
    <property type="match status" value="2"/>
</dbReference>
<feature type="domain" description="SIS" evidence="4">
    <location>
        <begin position="78"/>
        <end position="218"/>
    </location>
</feature>
<dbReference type="RefSeq" id="WP_241034636.1">
    <property type="nucleotide sequence ID" value="NZ_BAAAJF010000034.1"/>
</dbReference>
<comment type="catalytic activity">
    <reaction evidence="1">
        <text>D-fructose 6-phosphate + L-glutamine = D-glucosamine 6-phosphate + L-glutamate</text>
        <dbReference type="Rhea" id="RHEA:13237"/>
        <dbReference type="ChEBI" id="CHEBI:29985"/>
        <dbReference type="ChEBI" id="CHEBI:58359"/>
        <dbReference type="ChEBI" id="CHEBI:58725"/>
        <dbReference type="ChEBI" id="CHEBI:61527"/>
        <dbReference type="EC" id="2.6.1.16"/>
    </reaction>
</comment>
<dbReference type="InterPro" id="IPR001347">
    <property type="entry name" value="SIS_dom"/>
</dbReference>
<name>A0ABS9T7B3_9PSEU</name>
<dbReference type="PANTHER" id="PTHR10937:SF0">
    <property type="entry name" value="GLUTAMINE--FRUCTOSE-6-PHOSPHATE TRANSAMINASE (ISOMERIZING)"/>
    <property type="match status" value="1"/>
</dbReference>
<organism evidence="5 6">
    <name type="scientific">Pseudonocardia alaniniphila</name>
    <dbReference type="NCBI Taxonomy" id="75291"/>
    <lineage>
        <taxon>Bacteria</taxon>
        <taxon>Bacillati</taxon>
        <taxon>Actinomycetota</taxon>
        <taxon>Actinomycetes</taxon>
        <taxon>Pseudonocardiales</taxon>
        <taxon>Pseudonocardiaceae</taxon>
        <taxon>Pseudonocardia</taxon>
    </lineage>
</organism>
<dbReference type="Pfam" id="PF01380">
    <property type="entry name" value="SIS"/>
    <property type="match status" value="1"/>
</dbReference>
<sequence length="387" mass="40461">MASRIRSTAGVDALDDRQRAVLVRVADAERAAMLALPTDDPCDAEQRRRVEATRDELLAQPAVVDRNWAGNRDVLDEVASMIAVRDLDRAFLVGAGDSLAVMAAARIALESMLGVPCEPVQSLDLASYLAPAVTERSLVIALSHSGEATRTVEALLVAQYAGALTLALTDTAGSTLDEESNHALHVDATRLGWPTQSSTAALALLFRLAGLVGRGRGAAGADALLAELAIVPGLMSAALAMSDPIVAEVAAREAGRHMYLFSGAGPNWASAVLGAATVEECSRDHAMAVQLGECRRCNSRKADDPLWLLVPSGPSIESAVDTARRARKLGGQVYVATTAGEHAFDGLADAVVRLPDVAEVLSPLLYLLPAQLMGYHVAMAKFAAAGA</sequence>
<evidence type="ECO:0000256" key="2">
    <source>
        <dbReference type="ARBA" id="ARBA00012916"/>
    </source>
</evidence>
<dbReference type="InterPro" id="IPR046348">
    <property type="entry name" value="SIS_dom_sf"/>
</dbReference>
<dbReference type="PANTHER" id="PTHR10937">
    <property type="entry name" value="GLUCOSAMINE--FRUCTOSE-6-PHOSPHATE AMINOTRANSFERASE, ISOMERIZING"/>
    <property type="match status" value="1"/>
</dbReference>
<feature type="domain" description="SIS" evidence="4">
    <location>
        <begin position="245"/>
        <end position="387"/>
    </location>
</feature>
<dbReference type="Proteomes" id="UP001299970">
    <property type="component" value="Unassembled WGS sequence"/>
</dbReference>
<dbReference type="Gene3D" id="3.40.50.10490">
    <property type="entry name" value="Glucose-6-phosphate isomerase like protein, domain 1"/>
    <property type="match status" value="2"/>
</dbReference>
<evidence type="ECO:0000259" key="4">
    <source>
        <dbReference type="PROSITE" id="PS51464"/>
    </source>
</evidence>
<evidence type="ECO:0000313" key="6">
    <source>
        <dbReference type="Proteomes" id="UP001299970"/>
    </source>
</evidence>
<protein>
    <recommendedName>
        <fullName evidence="3">Glutamine--fructose-6-phosphate aminotransferase [isomerizing]</fullName>
        <ecNumber evidence="2">2.6.1.16</ecNumber>
    </recommendedName>
</protein>
<evidence type="ECO:0000256" key="1">
    <source>
        <dbReference type="ARBA" id="ARBA00001031"/>
    </source>
</evidence>
<accession>A0ABS9T7B3</accession>
<keyword evidence="5" id="KW-0614">Plasmid</keyword>
<gene>
    <name evidence="5" type="ORF">MMF94_01905</name>
</gene>
<keyword evidence="6" id="KW-1185">Reference proteome</keyword>
<dbReference type="EMBL" id="JAKXMK010000002">
    <property type="protein sequence ID" value="MCH6164422.1"/>
    <property type="molecule type" value="Genomic_DNA"/>
</dbReference>
<evidence type="ECO:0000256" key="3">
    <source>
        <dbReference type="ARBA" id="ARBA00016090"/>
    </source>
</evidence>
<dbReference type="SUPFAM" id="SSF53697">
    <property type="entry name" value="SIS domain"/>
    <property type="match status" value="1"/>
</dbReference>
<reference evidence="5 6" key="1">
    <citation type="submission" date="2022-03" db="EMBL/GenBank/DDBJ databases">
        <title>Pseudonocardia alaer sp. nov., a novel actinomycete isolated from reed forest soil.</title>
        <authorList>
            <person name="Wang L."/>
        </authorList>
    </citation>
    <scope>NUCLEOTIDE SEQUENCE [LARGE SCALE GENOMIC DNA]</scope>
    <source>
        <strain evidence="5 6">Y-16303</strain>
        <plasmid evidence="5">unnamed</plasmid>
    </source>
</reference>
<dbReference type="EC" id="2.6.1.16" evidence="2"/>
<geneLocation type="plasmid" evidence="5">
    <name>unnamed</name>
</geneLocation>